<accession>A0ABV0YHD0</accession>
<dbReference type="Proteomes" id="UP001469553">
    <property type="component" value="Unassembled WGS sequence"/>
</dbReference>
<sequence length="89" mass="9826">MTPSIQEYKSMDSSHQYSPSKKVPSAHAAAMRSQRVWRKARRTMIAMFSAPGLRHASSLTRASSGPFIDLAPISLVVRQKPDLEEGVLS</sequence>
<reference evidence="2 3" key="1">
    <citation type="submission" date="2021-06" db="EMBL/GenBank/DDBJ databases">
        <authorList>
            <person name="Palmer J.M."/>
        </authorList>
    </citation>
    <scope>NUCLEOTIDE SEQUENCE [LARGE SCALE GENOMIC DNA]</scope>
    <source>
        <strain evidence="2 3">AS_MEX2019</strain>
        <tissue evidence="2">Muscle</tissue>
    </source>
</reference>
<proteinExistence type="predicted"/>
<name>A0ABV0YHD0_9TELE</name>
<organism evidence="2 3">
    <name type="scientific">Ameca splendens</name>
    <dbReference type="NCBI Taxonomy" id="208324"/>
    <lineage>
        <taxon>Eukaryota</taxon>
        <taxon>Metazoa</taxon>
        <taxon>Chordata</taxon>
        <taxon>Craniata</taxon>
        <taxon>Vertebrata</taxon>
        <taxon>Euteleostomi</taxon>
        <taxon>Actinopterygii</taxon>
        <taxon>Neopterygii</taxon>
        <taxon>Teleostei</taxon>
        <taxon>Neoteleostei</taxon>
        <taxon>Acanthomorphata</taxon>
        <taxon>Ovalentaria</taxon>
        <taxon>Atherinomorphae</taxon>
        <taxon>Cyprinodontiformes</taxon>
        <taxon>Goodeidae</taxon>
        <taxon>Ameca</taxon>
    </lineage>
</organism>
<evidence type="ECO:0000313" key="3">
    <source>
        <dbReference type="Proteomes" id="UP001469553"/>
    </source>
</evidence>
<feature type="compositionally biased region" description="Polar residues" evidence="1">
    <location>
        <begin position="1"/>
        <end position="19"/>
    </location>
</feature>
<protein>
    <submittedName>
        <fullName evidence="2">Uncharacterized protein</fullName>
    </submittedName>
</protein>
<comment type="caution">
    <text evidence="2">The sequence shown here is derived from an EMBL/GenBank/DDBJ whole genome shotgun (WGS) entry which is preliminary data.</text>
</comment>
<dbReference type="EMBL" id="JAHRIP010031816">
    <property type="protein sequence ID" value="MEQ2293151.1"/>
    <property type="molecule type" value="Genomic_DNA"/>
</dbReference>
<evidence type="ECO:0000313" key="2">
    <source>
        <dbReference type="EMBL" id="MEQ2293151.1"/>
    </source>
</evidence>
<keyword evidence="3" id="KW-1185">Reference proteome</keyword>
<evidence type="ECO:0000256" key="1">
    <source>
        <dbReference type="SAM" id="MobiDB-lite"/>
    </source>
</evidence>
<feature type="region of interest" description="Disordered" evidence="1">
    <location>
        <begin position="1"/>
        <end position="33"/>
    </location>
</feature>
<gene>
    <name evidence="2" type="ORF">AMECASPLE_030332</name>
</gene>